<protein>
    <recommendedName>
        <fullName evidence="5">TIGR04222 domain protein</fullName>
    </recommendedName>
</protein>
<reference evidence="4" key="1">
    <citation type="submission" date="2012-06" db="EMBL/GenBank/DDBJ databases">
        <title>The complete genome of Flexibacter litoralis DSM 6794.</title>
        <authorList>
            <person name="Lucas S."/>
            <person name="Copeland A."/>
            <person name="Lapidus A."/>
            <person name="Glavina del Rio T."/>
            <person name="Dalin E."/>
            <person name="Tice H."/>
            <person name="Bruce D."/>
            <person name="Goodwin L."/>
            <person name="Pitluck S."/>
            <person name="Peters L."/>
            <person name="Ovchinnikova G."/>
            <person name="Lu M."/>
            <person name="Kyrpides N."/>
            <person name="Mavromatis K."/>
            <person name="Ivanova N."/>
            <person name="Brettin T."/>
            <person name="Detter J.C."/>
            <person name="Han C."/>
            <person name="Larimer F."/>
            <person name="Land M."/>
            <person name="Hauser L."/>
            <person name="Markowitz V."/>
            <person name="Cheng J.-F."/>
            <person name="Hugenholtz P."/>
            <person name="Woyke T."/>
            <person name="Wu D."/>
            <person name="Spring S."/>
            <person name="Lang E."/>
            <person name="Kopitz M."/>
            <person name="Brambilla E."/>
            <person name="Klenk H.-P."/>
            <person name="Eisen J.A."/>
        </authorList>
    </citation>
    <scope>NUCLEOTIDE SEQUENCE [LARGE SCALE GENOMIC DNA]</scope>
    <source>
        <strain evidence="4">ATCC 23117 / DSM 6794 / NBRC 15988 / NCIMB 1366 / Sio-4</strain>
    </source>
</reference>
<evidence type="ECO:0008006" key="5">
    <source>
        <dbReference type="Google" id="ProtNLM"/>
    </source>
</evidence>
<keyword evidence="2" id="KW-1133">Transmembrane helix</keyword>
<feature type="compositionally biased region" description="Gly residues" evidence="1">
    <location>
        <begin position="479"/>
        <end position="488"/>
    </location>
</feature>
<evidence type="ECO:0000313" key="4">
    <source>
        <dbReference type="Proteomes" id="UP000006054"/>
    </source>
</evidence>
<dbReference type="HOGENOM" id="CLU_575962_0_0_10"/>
<dbReference type="KEGG" id="fli:Fleli_3996"/>
<sequence>MNTEKSQEKYNKNTKPPITWDKINKFDFNQPLTDYGFVTRLADENKWTKNFTKKAILEYKKFMYLAATAGTMVSPSEIVDIVWHQHLIFTKSYNEFCDLLGKKIQHIPSTHNKAEFETFKNAKDNTTKFYEKEFGKQPKDIWEYNSMYAPLNLKESTTTIEKIVTMSSVISLIILIPLHFLLQPFYSHINGSFFFIFYIPLILVVGSILEISNNSYLQSMFRGWSKDSFIYDLDVSEVIYLKKGHKNDIIHNTINKLIQNKRIKINSKNGIEISKKLSIKSVEDFVIIDSIKTLSAASDDVFYPALLKSLTDKEIFKNTYQTMDKFTDTIKSSKRFVRLFLINYIVILSVMIIGLIRLLMGVSNDRPFLFIAILLLALVISCILYLKRLPKIIAKDIVPNFYKSIILPQKYGTKINKSTSHEWSYVYADSTVFDASFIPLVAYASSSSSSSNSDGGSCGSSCGSSDGGGSSCGSSCSSCGGGCGGCGG</sequence>
<keyword evidence="4" id="KW-1185">Reference proteome</keyword>
<dbReference type="PATRIC" id="fig|880071.3.peg.3996"/>
<dbReference type="PANTHER" id="PTHR34365:SF7">
    <property type="entry name" value="GLYCINE-RICH DOMAIN-CONTAINING PROTEIN 1"/>
    <property type="match status" value="1"/>
</dbReference>
<evidence type="ECO:0000313" key="3">
    <source>
        <dbReference type="EMBL" id="AFM06298.1"/>
    </source>
</evidence>
<name>I4AQR3_BERLS</name>
<dbReference type="AlphaFoldDB" id="I4AQR3"/>
<dbReference type="RefSeq" id="WP_014799721.1">
    <property type="nucleotide sequence ID" value="NC_018018.1"/>
</dbReference>
<evidence type="ECO:0000256" key="1">
    <source>
        <dbReference type="SAM" id="MobiDB-lite"/>
    </source>
</evidence>
<organism evidence="3 4">
    <name type="scientific">Bernardetia litoralis (strain ATCC 23117 / DSM 6794 / NBRC 15988 / NCIMB 1366 / Fx l1 / Sio-4)</name>
    <name type="common">Flexibacter litoralis</name>
    <dbReference type="NCBI Taxonomy" id="880071"/>
    <lineage>
        <taxon>Bacteria</taxon>
        <taxon>Pseudomonadati</taxon>
        <taxon>Bacteroidota</taxon>
        <taxon>Cytophagia</taxon>
        <taxon>Cytophagales</taxon>
        <taxon>Bernardetiaceae</taxon>
        <taxon>Bernardetia</taxon>
    </lineage>
</organism>
<dbReference type="Proteomes" id="UP000006054">
    <property type="component" value="Chromosome"/>
</dbReference>
<gene>
    <name evidence="3" type="ordered locus">Fleli_3996</name>
</gene>
<evidence type="ECO:0000256" key="2">
    <source>
        <dbReference type="SAM" id="Phobius"/>
    </source>
</evidence>
<feature type="region of interest" description="Disordered" evidence="1">
    <location>
        <begin position="463"/>
        <end position="488"/>
    </location>
</feature>
<feature type="transmembrane region" description="Helical" evidence="2">
    <location>
        <begin position="163"/>
        <end position="186"/>
    </location>
</feature>
<feature type="transmembrane region" description="Helical" evidence="2">
    <location>
        <begin position="368"/>
        <end position="386"/>
    </location>
</feature>
<dbReference type="OrthoDB" id="196672at2"/>
<feature type="transmembrane region" description="Helical" evidence="2">
    <location>
        <begin position="341"/>
        <end position="362"/>
    </location>
</feature>
<feature type="transmembrane region" description="Helical" evidence="2">
    <location>
        <begin position="192"/>
        <end position="212"/>
    </location>
</feature>
<proteinExistence type="predicted"/>
<dbReference type="PANTHER" id="PTHR34365">
    <property type="entry name" value="ENOLASE (DUF1399)"/>
    <property type="match status" value="1"/>
</dbReference>
<dbReference type="eggNOG" id="COG4278">
    <property type="taxonomic scope" value="Bacteria"/>
</dbReference>
<dbReference type="STRING" id="880071.Fleli_3996"/>
<keyword evidence="2" id="KW-0472">Membrane</keyword>
<accession>I4AQR3</accession>
<dbReference type="EMBL" id="CP003345">
    <property type="protein sequence ID" value="AFM06298.1"/>
    <property type="molecule type" value="Genomic_DNA"/>
</dbReference>
<dbReference type="InterPro" id="IPR009836">
    <property type="entry name" value="GRDP-like"/>
</dbReference>
<keyword evidence="2" id="KW-0812">Transmembrane</keyword>